<dbReference type="Proteomes" id="UP000324222">
    <property type="component" value="Unassembled WGS sequence"/>
</dbReference>
<dbReference type="EMBL" id="VSRR010006828">
    <property type="protein sequence ID" value="MPC45654.1"/>
    <property type="molecule type" value="Genomic_DNA"/>
</dbReference>
<evidence type="ECO:0000313" key="1">
    <source>
        <dbReference type="EMBL" id="MPC45654.1"/>
    </source>
</evidence>
<reference evidence="1 2" key="1">
    <citation type="submission" date="2019-05" db="EMBL/GenBank/DDBJ databases">
        <title>Another draft genome of Portunus trituberculatus and its Hox gene families provides insights of decapod evolution.</title>
        <authorList>
            <person name="Jeong J.-H."/>
            <person name="Song I."/>
            <person name="Kim S."/>
            <person name="Choi T."/>
            <person name="Kim D."/>
            <person name="Ryu S."/>
            <person name="Kim W."/>
        </authorList>
    </citation>
    <scope>NUCLEOTIDE SEQUENCE [LARGE SCALE GENOMIC DNA]</scope>
    <source>
        <tissue evidence="1">Muscle</tissue>
    </source>
</reference>
<keyword evidence="2" id="KW-1185">Reference proteome</keyword>
<evidence type="ECO:0000313" key="2">
    <source>
        <dbReference type="Proteomes" id="UP000324222"/>
    </source>
</evidence>
<comment type="caution">
    <text evidence="1">The sequence shown here is derived from an EMBL/GenBank/DDBJ whole genome shotgun (WGS) entry which is preliminary data.</text>
</comment>
<name>A0A5B7FMU7_PORTR</name>
<dbReference type="AlphaFoldDB" id="A0A5B7FMU7"/>
<sequence>MCARTACRVTGVRRTSENPLGKKPAGEVQKLLEDKALPLPETRCSRRDGGAGVCLGLIVASHRRLGKGGASSKASWYRSLMVAEIQNLTRSCLEGITKPAGRIEGS</sequence>
<gene>
    <name evidence="1" type="ORF">E2C01_039360</name>
</gene>
<protein>
    <submittedName>
        <fullName evidence="1">Uncharacterized protein</fullName>
    </submittedName>
</protein>
<organism evidence="1 2">
    <name type="scientific">Portunus trituberculatus</name>
    <name type="common">Swimming crab</name>
    <name type="synonym">Neptunus trituberculatus</name>
    <dbReference type="NCBI Taxonomy" id="210409"/>
    <lineage>
        <taxon>Eukaryota</taxon>
        <taxon>Metazoa</taxon>
        <taxon>Ecdysozoa</taxon>
        <taxon>Arthropoda</taxon>
        <taxon>Crustacea</taxon>
        <taxon>Multicrustacea</taxon>
        <taxon>Malacostraca</taxon>
        <taxon>Eumalacostraca</taxon>
        <taxon>Eucarida</taxon>
        <taxon>Decapoda</taxon>
        <taxon>Pleocyemata</taxon>
        <taxon>Brachyura</taxon>
        <taxon>Eubrachyura</taxon>
        <taxon>Portunoidea</taxon>
        <taxon>Portunidae</taxon>
        <taxon>Portuninae</taxon>
        <taxon>Portunus</taxon>
    </lineage>
</organism>
<accession>A0A5B7FMU7</accession>
<proteinExistence type="predicted"/>